<dbReference type="GO" id="GO:0005524">
    <property type="term" value="F:ATP binding"/>
    <property type="evidence" value="ECO:0007669"/>
    <property type="project" value="UniProtKB-KW"/>
</dbReference>
<evidence type="ECO:0000256" key="10">
    <source>
        <dbReference type="ARBA" id="ARBA00049244"/>
    </source>
</evidence>
<comment type="subunit">
    <text evidence="11">DNA polymerase III contains a core (composed of alpha, epsilon and theta chains) that associates with a tau subunit. This core dimerizes to form the POLIII' complex. PolIII' associates with the gamma complex (composed of gamma, delta, delta', psi and chi chains) and with the beta chain to form the complete DNA polymerase III complex.</text>
</comment>
<comment type="similarity">
    <text evidence="1 11">Belongs to the DnaX/STICHEL family.</text>
</comment>
<evidence type="ECO:0000313" key="13">
    <source>
        <dbReference type="EMBL" id="OGY68166.1"/>
    </source>
</evidence>
<accession>A0A1G1ZVL8</accession>
<dbReference type="InterPro" id="IPR022754">
    <property type="entry name" value="DNA_pol_III_gamma-3"/>
</dbReference>
<keyword evidence="4 11" id="KW-0235">DNA replication</keyword>
<dbReference type="InterPro" id="IPR050238">
    <property type="entry name" value="DNA_Rep/Repair_Clamp_Loader"/>
</dbReference>
<gene>
    <name evidence="11" type="primary">dnaX</name>
    <name evidence="13" type="ORF">A3I24_00850</name>
</gene>
<organism evidence="13 14">
    <name type="scientific">Candidatus Harrisonbacteria bacterium RIFCSPLOWO2_02_FULL_41_13b</name>
    <dbReference type="NCBI Taxonomy" id="1798409"/>
    <lineage>
        <taxon>Bacteria</taxon>
        <taxon>Candidatus Harrisoniibacteriota</taxon>
    </lineage>
</organism>
<proteinExistence type="inferred from homology"/>
<feature type="domain" description="AAA+ ATPase" evidence="12">
    <location>
        <begin position="36"/>
        <end position="185"/>
    </location>
</feature>
<evidence type="ECO:0000256" key="8">
    <source>
        <dbReference type="ARBA" id="ARBA00022840"/>
    </source>
</evidence>
<dbReference type="EC" id="2.7.7.7" evidence="11"/>
<dbReference type="GO" id="GO:0046872">
    <property type="term" value="F:metal ion binding"/>
    <property type="evidence" value="ECO:0007669"/>
    <property type="project" value="UniProtKB-KW"/>
</dbReference>
<evidence type="ECO:0000256" key="1">
    <source>
        <dbReference type="ARBA" id="ARBA00006360"/>
    </source>
</evidence>
<dbReference type="GO" id="GO:0006261">
    <property type="term" value="P:DNA-templated DNA replication"/>
    <property type="evidence" value="ECO:0007669"/>
    <property type="project" value="TreeGrafter"/>
</dbReference>
<dbReference type="Gene3D" id="1.20.272.10">
    <property type="match status" value="1"/>
</dbReference>
<dbReference type="PANTHER" id="PTHR11669">
    <property type="entry name" value="REPLICATION FACTOR C / DNA POLYMERASE III GAMMA-TAU SUBUNIT"/>
    <property type="match status" value="1"/>
</dbReference>
<dbReference type="SMART" id="SM00382">
    <property type="entry name" value="AAA"/>
    <property type="match status" value="1"/>
</dbReference>
<dbReference type="PANTHER" id="PTHR11669:SF0">
    <property type="entry name" value="PROTEIN STICHEL-LIKE 2"/>
    <property type="match status" value="1"/>
</dbReference>
<protein>
    <recommendedName>
        <fullName evidence="11">DNA polymerase III subunit gamma/tau</fullName>
        <ecNumber evidence="11">2.7.7.7</ecNumber>
    </recommendedName>
</protein>
<dbReference type="InterPro" id="IPR045085">
    <property type="entry name" value="HLD_clamp_pol_III_gamma_tau"/>
</dbReference>
<keyword evidence="8 11" id="KW-0067">ATP-binding</keyword>
<dbReference type="SUPFAM" id="SSF48019">
    <property type="entry name" value="post-AAA+ oligomerization domain-like"/>
    <property type="match status" value="1"/>
</dbReference>
<keyword evidence="6 11" id="KW-0547">Nucleotide-binding</keyword>
<keyword evidence="3 11" id="KW-0548">Nucleotidyltransferase</keyword>
<dbReference type="Pfam" id="PF13177">
    <property type="entry name" value="DNA_pol3_delta2"/>
    <property type="match status" value="1"/>
</dbReference>
<dbReference type="InterPro" id="IPR012763">
    <property type="entry name" value="DNA_pol_III_sug/sutau_N"/>
</dbReference>
<dbReference type="EMBL" id="MHJL01000006">
    <property type="protein sequence ID" value="OGY68166.1"/>
    <property type="molecule type" value="Genomic_DNA"/>
</dbReference>
<comment type="caution">
    <text evidence="13">The sequence shown here is derived from an EMBL/GenBank/DDBJ whole genome shotgun (WGS) entry which is preliminary data.</text>
</comment>
<dbReference type="Pfam" id="PF22608">
    <property type="entry name" value="DNAX_ATPase_lid"/>
    <property type="match status" value="1"/>
</dbReference>
<dbReference type="GO" id="GO:0003887">
    <property type="term" value="F:DNA-directed DNA polymerase activity"/>
    <property type="evidence" value="ECO:0007669"/>
    <property type="project" value="UniProtKB-KW"/>
</dbReference>
<comment type="function">
    <text evidence="11">DNA polymerase III is a complex, multichain enzyme responsible for most of the replicative synthesis in bacteria. This DNA polymerase also exhibits 3' to 5' exonuclease activity.</text>
</comment>
<dbReference type="GO" id="GO:0009360">
    <property type="term" value="C:DNA polymerase III complex"/>
    <property type="evidence" value="ECO:0007669"/>
    <property type="project" value="InterPro"/>
</dbReference>
<keyword evidence="9 11" id="KW-0239">DNA-directed DNA polymerase</keyword>
<dbReference type="NCBIfam" id="NF004046">
    <property type="entry name" value="PRK05563.1"/>
    <property type="match status" value="1"/>
</dbReference>
<evidence type="ECO:0000259" key="12">
    <source>
        <dbReference type="SMART" id="SM00382"/>
    </source>
</evidence>
<evidence type="ECO:0000256" key="9">
    <source>
        <dbReference type="ARBA" id="ARBA00022932"/>
    </source>
</evidence>
<dbReference type="AlphaFoldDB" id="A0A1G1ZVL8"/>
<evidence type="ECO:0000256" key="6">
    <source>
        <dbReference type="ARBA" id="ARBA00022741"/>
    </source>
</evidence>
<evidence type="ECO:0000256" key="5">
    <source>
        <dbReference type="ARBA" id="ARBA00022723"/>
    </source>
</evidence>
<keyword evidence="5" id="KW-0479">Metal-binding</keyword>
<dbReference type="InterPro" id="IPR027417">
    <property type="entry name" value="P-loop_NTPase"/>
</dbReference>
<dbReference type="FunFam" id="3.40.50.300:FF:000014">
    <property type="entry name" value="DNA polymerase III subunit gamma/tau"/>
    <property type="match status" value="1"/>
</dbReference>
<dbReference type="GO" id="GO:0003677">
    <property type="term" value="F:DNA binding"/>
    <property type="evidence" value="ECO:0007669"/>
    <property type="project" value="InterPro"/>
</dbReference>
<evidence type="ECO:0000256" key="7">
    <source>
        <dbReference type="ARBA" id="ARBA00022833"/>
    </source>
</evidence>
<dbReference type="Pfam" id="PF12169">
    <property type="entry name" value="DNA_pol3_gamma3"/>
    <property type="match status" value="1"/>
</dbReference>
<dbReference type="Gene3D" id="3.40.50.300">
    <property type="entry name" value="P-loop containing nucleotide triphosphate hydrolases"/>
    <property type="match status" value="1"/>
</dbReference>
<reference evidence="13 14" key="1">
    <citation type="journal article" date="2016" name="Nat. Commun.">
        <title>Thousands of microbial genomes shed light on interconnected biogeochemical processes in an aquifer system.</title>
        <authorList>
            <person name="Anantharaman K."/>
            <person name="Brown C.T."/>
            <person name="Hug L.A."/>
            <person name="Sharon I."/>
            <person name="Castelle C.J."/>
            <person name="Probst A.J."/>
            <person name="Thomas B.C."/>
            <person name="Singh A."/>
            <person name="Wilkins M.J."/>
            <person name="Karaoz U."/>
            <person name="Brodie E.L."/>
            <person name="Williams K.H."/>
            <person name="Hubbard S.S."/>
            <person name="Banfield J.F."/>
        </authorList>
    </citation>
    <scope>NUCLEOTIDE SEQUENCE [LARGE SCALE GENOMIC DNA]</scope>
</reference>
<dbReference type="Proteomes" id="UP000177690">
    <property type="component" value="Unassembled WGS sequence"/>
</dbReference>
<name>A0A1G1ZVL8_9BACT</name>
<keyword evidence="2 11" id="KW-0808">Transferase</keyword>
<evidence type="ECO:0000256" key="3">
    <source>
        <dbReference type="ARBA" id="ARBA00022695"/>
    </source>
</evidence>
<comment type="catalytic activity">
    <reaction evidence="10 11">
        <text>DNA(n) + a 2'-deoxyribonucleoside 5'-triphosphate = DNA(n+1) + diphosphate</text>
        <dbReference type="Rhea" id="RHEA:22508"/>
        <dbReference type="Rhea" id="RHEA-COMP:17339"/>
        <dbReference type="Rhea" id="RHEA-COMP:17340"/>
        <dbReference type="ChEBI" id="CHEBI:33019"/>
        <dbReference type="ChEBI" id="CHEBI:61560"/>
        <dbReference type="ChEBI" id="CHEBI:173112"/>
        <dbReference type="EC" id="2.7.7.7"/>
    </reaction>
</comment>
<dbReference type="InterPro" id="IPR003593">
    <property type="entry name" value="AAA+_ATPase"/>
</dbReference>
<evidence type="ECO:0000256" key="11">
    <source>
        <dbReference type="RuleBase" id="RU364063"/>
    </source>
</evidence>
<dbReference type="NCBIfam" id="TIGR02397">
    <property type="entry name" value="dnaX_nterm"/>
    <property type="match status" value="1"/>
</dbReference>
<dbReference type="Gene3D" id="1.10.8.60">
    <property type="match status" value="1"/>
</dbReference>
<dbReference type="CDD" id="cd18137">
    <property type="entry name" value="HLD_clamp_pol_III_gamma_tau"/>
    <property type="match status" value="1"/>
</dbReference>
<dbReference type="FunFam" id="1.10.8.60:FF:000013">
    <property type="entry name" value="DNA polymerase III subunit gamma/tau"/>
    <property type="match status" value="1"/>
</dbReference>
<evidence type="ECO:0000313" key="14">
    <source>
        <dbReference type="Proteomes" id="UP000177690"/>
    </source>
</evidence>
<dbReference type="InterPro" id="IPR008921">
    <property type="entry name" value="DNA_pol3_clamp-load_cplx_C"/>
</dbReference>
<evidence type="ECO:0000256" key="4">
    <source>
        <dbReference type="ARBA" id="ARBA00022705"/>
    </source>
</evidence>
<evidence type="ECO:0000256" key="2">
    <source>
        <dbReference type="ARBA" id="ARBA00022679"/>
    </source>
</evidence>
<dbReference type="STRING" id="1798409.A3I24_00850"/>
<sequence>MSLAIYRKYRPKTFEDLLGQSHIVNVLKNAARQDKLAHAYLFYGPRGTGKTTAARLIAKIANCATRHNNKKFKETGEPCNACSRCSEIDTGKALDVVEIDAASNTGVDNIRDLQEGIKLSPTSYPYKVFIIDEVHMLSKSAFNALLKTLEEPPAHAIFVLATTEFEKVLPTIVSRTQKFHFRKLDINEIAQKLKKIVSAEKMSVSSEAIELIASIAEGSLRDAESLLDQVTTLDEKVDEKTVEQVLGQVSFSRTAKLAEIILKSDLKGSLEYIAEINEGGYNVVDLTKELIRYFRRALGLKFDERLETIFKKELTAEELNQLKKHSQLINPDKHIKLLQTLIRGYSEMRYSPFASIPLEIAIIESLRNATEPRLD</sequence>
<keyword evidence="7" id="KW-0862">Zinc</keyword>
<dbReference type="SUPFAM" id="SSF52540">
    <property type="entry name" value="P-loop containing nucleoside triphosphate hydrolases"/>
    <property type="match status" value="1"/>
</dbReference>
<dbReference type="CDD" id="cd00009">
    <property type="entry name" value="AAA"/>
    <property type="match status" value="1"/>
</dbReference>